<dbReference type="GO" id="GO:0005829">
    <property type="term" value="C:cytosol"/>
    <property type="evidence" value="ECO:0007669"/>
    <property type="project" value="TreeGrafter"/>
</dbReference>
<protein>
    <submittedName>
        <fullName evidence="1">LOG family protein ygdH</fullName>
    </submittedName>
</protein>
<dbReference type="Gene3D" id="3.40.50.450">
    <property type="match status" value="1"/>
</dbReference>
<reference evidence="1" key="1">
    <citation type="submission" date="2013-12" db="EMBL/GenBank/DDBJ databases">
        <title>A Varibaculum cambriense genome reconstructed from a premature infant gut community with otherwise low bacterial novelty that shifts toward anaerobic metabolism during the third week of life.</title>
        <authorList>
            <person name="Brown C.T."/>
            <person name="Sharon I."/>
            <person name="Thomas B.C."/>
            <person name="Castelle C.J."/>
            <person name="Morowitz M.J."/>
            <person name="Banfield J.F."/>
        </authorList>
    </citation>
    <scope>NUCLEOTIDE SEQUENCE</scope>
</reference>
<dbReference type="EMBL" id="AZMM01013597">
    <property type="protein sequence ID" value="ETJ31921.1"/>
    <property type="molecule type" value="Genomic_DNA"/>
</dbReference>
<feature type="non-terminal residue" evidence="1">
    <location>
        <position position="69"/>
    </location>
</feature>
<feature type="non-terminal residue" evidence="1">
    <location>
        <position position="1"/>
    </location>
</feature>
<gene>
    <name evidence="1" type="ORF">Q604_UNBC13597G0001</name>
</gene>
<dbReference type="AlphaFoldDB" id="W1XP63"/>
<accession>W1XP63</accession>
<comment type="caution">
    <text evidence="1">The sequence shown here is derived from an EMBL/GenBank/DDBJ whole genome shotgun (WGS) entry which is preliminary data.</text>
</comment>
<name>W1XP63_9ZZZZ</name>
<organism evidence="1">
    <name type="scientific">human gut metagenome</name>
    <dbReference type="NCBI Taxonomy" id="408170"/>
    <lineage>
        <taxon>unclassified sequences</taxon>
        <taxon>metagenomes</taxon>
        <taxon>organismal metagenomes</taxon>
    </lineage>
</organism>
<sequence>IIAAEPPNPLVNELIIMPDIEKRLEAFVRIAHGIIIFPGGVGTAEELLYLLGILMNPANKDQVLPLILT</sequence>
<dbReference type="PANTHER" id="PTHR43393:SF1">
    <property type="entry name" value="PYRIMIDINE_PURINE NUCLEOTIDE 5'-MONOPHOSPHATE NUCLEOSIDASE"/>
    <property type="match status" value="1"/>
</dbReference>
<evidence type="ECO:0000313" key="1">
    <source>
        <dbReference type="EMBL" id="ETJ31921.1"/>
    </source>
</evidence>
<dbReference type="PANTHER" id="PTHR43393">
    <property type="entry name" value="CYTOKININ RIBOSIDE 5'-MONOPHOSPHATE PHOSPHORIBOHYDROLASE"/>
    <property type="match status" value="1"/>
</dbReference>
<dbReference type="InterPro" id="IPR052341">
    <property type="entry name" value="LOG_family_nucleotidases"/>
</dbReference>
<proteinExistence type="predicted"/>
<dbReference type="InterPro" id="IPR031100">
    <property type="entry name" value="LOG_fam"/>
</dbReference>
<dbReference type="Pfam" id="PF03641">
    <property type="entry name" value="Lysine_decarbox"/>
    <property type="match status" value="1"/>
</dbReference>
<dbReference type="SUPFAM" id="SSF102405">
    <property type="entry name" value="MCP/YpsA-like"/>
    <property type="match status" value="1"/>
</dbReference>